<protein>
    <submittedName>
        <fullName evidence="1">Uncharacterized protein</fullName>
    </submittedName>
</protein>
<proteinExistence type="predicted"/>
<dbReference type="Proteomes" id="UP000070501">
    <property type="component" value="Unassembled WGS sequence"/>
</dbReference>
<accession>A0A136IWU2</accession>
<dbReference type="AlphaFoldDB" id="A0A136IWU2"/>
<keyword evidence="2" id="KW-1185">Reference proteome</keyword>
<organism evidence="1 2">
    <name type="scientific">Microdochium bolleyi</name>
    <dbReference type="NCBI Taxonomy" id="196109"/>
    <lineage>
        <taxon>Eukaryota</taxon>
        <taxon>Fungi</taxon>
        <taxon>Dikarya</taxon>
        <taxon>Ascomycota</taxon>
        <taxon>Pezizomycotina</taxon>
        <taxon>Sordariomycetes</taxon>
        <taxon>Xylariomycetidae</taxon>
        <taxon>Xylariales</taxon>
        <taxon>Microdochiaceae</taxon>
        <taxon>Microdochium</taxon>
    </lineage>
</organism>
<evidence type="ECO:0000313" key="2">
    <source>
        <dbReference type="Proteomes" id="UP000070501"/>
    </source>
</evidence>
<dbReference type="InParanoid" id="A0A136IWU2"/>
<evidence type="ECO:0000313" key="1">
    <source>
        <dbReference type="EMBL" id="KXJ89375.1"/>
    </source>
</evidence>
<dbReference type="EMBL" id="KQ964255">
    <property type="protein sequence ID" value="KXJ89375.1"/>
    <property type="molecule type" value="Genomic_DNA"/>
</dbReference>
<name>A0A136IWU2_9PEZI</name>
<sequence>MQLAYLRRPPPPLLQMHVAAQFLLTSRQIAISLGYTPVSVASPVRHAYCKRWVVLVGGSRRPTVGSMETWKTPGSPLTVMQTILPGRARQRRMSAVSPKEPNPCRC</sequence>
<reference evidence="2" key="1">
    <citation type="submission" date="2016-02" db="EMBL/GenBank/DDBJ databases">
        <title>Draft genome sequence of Microdochium bolleyi, a fungal endophyte of beachgrass.</title>
        <authorList>
            <consortium name="DOE Joint Genome Institute"/>
            <person name="David A.S."/>
            <person name="May G."/>
            <person name="Haridas S."/>
            <person name="Lim J."/>
            <person name="Wang M."/>
            <person name="Labutti K."/>
            <person name="Lipzen A."/>
            <person name="Barry K."/>
            <person name="Grigoriev I.V."/>
        </authorList>
    </citation>
    <scope>NUCLEOTIDE SEQUENCE [LARGE SCALE GENOMIC DNA]</scope>
    <source>
        <strain evidence="2">J235TASD1</strain>
    </source>
</reference>
<gene>
    <name evidence="1" type="ORF">Micbo1qcDRAFT_165436</name>
</gene>